<dbReference type="EMBL" id="CP010070">
    <property type="protein sequence ID" value="AIZ56430.1"/>
    <property type="molecule type" value="Genomic_DNA"/>
</dbReference>
<dbReference type="AlphaFoldDB" id="A0A0A7LB95"/>
<dbReference type="InterPro" id="IPR001482">
    <property type="entry name" value="T2SS/T4SS_dom"/>
</dbReference>
<organism evidence="3 4">
    <name type="scientific">Candidatus Methanoplasma termitum</name>
    <dbReference type="NCBI Taxonomy" id="1577791"/>
    <lineage>
        <taxon>Archaea</taxon>
        <taxon>Methanobacteriati</taxon>
        <taxon>Thermoplasmatota</taxon>
        <taxon>Thermoplasmata</taxon>
        <taxon>Methanomassiliicoccales</taxon>
        <taxon>Methanomassiliicoccaceae</taxon>
        <taxon>Candidatus Methanoplasma</taxon>
    </lineage>
</organism>
<evidence type="ECO:0000256" key="1">
    <source>
        <dbReference type="ARBA" id="ARBA00006611"/>
    </source>
</evidence>
<reference evidence="3 4" key="1">
    <citation type="journal article" date="2014" name="Appl. Environ. Microbiol.">
        <title>Comparative Genome Analysis of 'Candidatus Methanoplasma termitum' Indicates a New Mode of Energy Metabolism in the Seventh Order of Methanogens.</title>
        <authorList>
            <person name="Lang K."/>
            <person name="Schuldes J."/>
            <person name="Klingl A."/>
            <person name="Poehlein A."/>
            <person name="Daniel R."/>
            <person name="Brune A."/>
        </authorList>
    </citation>
    <scope>NUCLEOTIDE SEQUENCE [LARGE SCALE GENOMIC DNA]</scope>
    <source>
        <strain evidence="4">Mpt1</strain>
    </source>
</reference>
<accession>A0A0A7LB95</accession>
<protein>
    <submittedName>
        <fullName evidence="3">Type II/IV secretion system protein</fullName>
    </submittedName>
</protein>
<dbReference type="HOGENOM" id="CLU_435233_0_0_2"/>
<dbReference type="Gene3D" id="3.40.50.300">
    <property type="entry name" value="P-loop containing nucleotide triphosphate hydrolases"/>
    <property type="match status" value="1"/>
</dbReference>
<feature type="domain" description="Bacterial type II secretion system protein E" evidence="2">
    <location>
        <begin position="304"/>
        <end position="495"/>
    </location>
</feature>
<gene>
    <name evidence="3" type="ORF">Mpt1_c05400</name>
</gene>
<keyword evidence="4" id="KW-1185">Reference proteome</keyword>
<dbReference type="PANTHER" id="PTHR30486">
    <property type="entry name" value="TWITCHING MOTILITY PROTEIN PILT"/>
    <property type="match status" value="1"/>
</dbReference>
<sequence length="628" mass="69773">MPRILSGVRGRINRRNIEEVSYNDRLIITDYSDVENSMQTRAPFQEPGPVNDDNASYQCEIPIRPRQVDVPKQERSIPQLTDRKSLLEGLIALSEGNVRFKPIYSDCWLVGKKGDLENMLEYSSPGGKVAIGTAADGEIEYNLTPSEYSFPDSVNAVIEAVINGIREKYRTFGGRMDKQSVIGTARGMLIDHSDTIEAVFGRDTETVEKVIEDMCGIIYRYTVGMGVFEVLLADPKLEDIYIDAPCDRNRIHVTMNGIEGNNSHIKCRTNLVVDKKEVMNLLNILKRDSGLQFCESNPILETDIKSHDARATVVGYPLSPNGDAVAIRKHSVRPWTLTRLIANGTMDPRIAGILSFLVDNRATFLICGARGAGKSSLLSSLMFEFPLSQRILTIEDTMELPTALMRKMGYKVQSMLIDDRMGGDSLSRSNEALRVSLRMGESAIVLGEVRGEEAKTLYQSMRTGRAGSSIMGTIHGDSARSVYERVVHDMNISPEAFMATDILVTLGTIRDRRTGNQLRRVNELVATSDTAGEFVDATDNSTLFLSPVMRRILASSQMSKADIMKEIRARAVIRSFLAEMGKIQSEEYLGPEWIGIANEHTSRSNGKTAEDVLNSFKVKFRDLTGISV</sequence>
<evidence type="ECO:0000313" key="3">
    <source>
        <dbReference type="EMBL" id="AIZ56430.1"/>
    </source>
</evidence>
<evidence type="ECO:0000313" key="4">
    <source>
        <dbReference type="Proteomes" id="UP000030787"/>
    </source>
</evidence>
<dbReference type="GO" id="GO:0016887">
    <property type="term" value="F:ATP hydrolysis activity"/>
    <property type="evidence" value="ECO:0007669"/>
    <property type="project" value="InterPro"/>
</dbReference>
<comment type="similarity">
    <text evidence="1">Belongs to the GSP E family.</text>
</comment>
<dbReference type="RefSeq" id="WP_052399257.1">
    <property type="nucleotide sequence ID" value="NZ_CP010070.1"/>
</dbReference>
<name>A0A0A7LB95_9ARCH</name>
<dbReference type="InterPro" id="IPR027417">
    <property type="entry name" value="P-loop_NTPase"/>
</dbReference>
<dbReference type="Proteomes" id="UP000030787">
    <property type="component" value="Chromosome"/>
</dbReference>
<dbReference type="PANTHER" id="PTHR30486:SF6">
    <property type="entry name" value="TYPE IV PILUS RETRACTATION ATPASE PILT"/>
    <property type="match status" value="1"/>
</dbReference>
<dbReference type="SUPFAM" id="SSF52540">
    <property type="entry name" value="P-loop containing nucleoside triphosphate hydrolases"/>
    <property type="match status" value="1"/>
</dbReference>
<dbReference type="KEGG" id="mear:Mpt1_c05400"/>
<proteinExistence type="inferred from homology"/>
<dbReference type="STRING" id="1577791.Mpt1_c05400"/>
<dbReference type="GeneID" id="24818207"/>
<evidence type="ECO:0000259" key="2">
    <source>
        <dbReference type="Pfam" id="PF00437"/>
    </source>
</evidence>
<dbReference type="Gene3D" id="3.30.450.380">
    <property type="match status" value="1"/>
</dbReference>
<dbReference type="InterPro" id="IPR050921">
    <property type="entry name" value="T4SS_GSP_E_ATPase"/>
</dbReference>
<dbReference type="Pfam" id="PF00437">
    <property type="entry name" value="T2SSE"/>
    <property type="match status" value="1"/>
</dbReference>